<evidence type="ECO:0000256" key="1">
    <source>
        <dbReference type="ARBA" id="ARBA00008455"/>
    </source>
</evidence>
<evidence type="ECO:0000313" key="11">
    <source>
        <dbReference type="EMBL" id="KHJ94250.1"/>
    </source>
</evidence>
<dbReference type="InterPro" id="IPR038765">
    <property type="entry name" value="Papain-like_cys_pep_sf"/>
</dbReference>
<dbReference type="PANTHER" id="PTHR12411">
    <property type="entry name" value="CYSTEINE PROTEASE FAMILY C1-RELATED"/>
    <property type="match status" value="1"/>
</dbReference>
<feature type="domain" description="Peptidase C1A papain C-terminal" evidence="10">
    <location>
        <begin position="84"/>
        <end position="336"/>
    </location>
</feature>
<dbReference type="Proteomes" id="UP000053660">
    <property type="component" value="Unassembled WGS sequence"/>
</dbReference>
<dbReference type="EMBL" id="KN550405">
    <property type="protein sequence ID" value="KHJ94250.1"/>
    <property type="molecule type" value="Genomic_DNA"/>
</dbReference>
<organism evidence="11 12">
    <name type="scientific">Oesophagostomum dentatum</name>
    <name type="common">Nodular worm</name>
    <dbReference type="NCBI Taxonomy" id="61180"/>
    <lineage>
        <taxon>Eukaryota</taxon>
        <taxon>Metazoa</taxon>
        <taxon>Ecdysozoa</taxon>
        <taxon>Nematoda</taxon>
        <taxon>Chromadorea</taxon>
        <taxon>Rhabditida</taxon>
        <taxon>Rhabditina</taxon>
        <taxon>Rhabditomorpha</taxon>
        <taxon>Strongyloidea</taxon>
        <taxon>Strongylidae</taxon>
        <taxon>Oesophagostomum</taxon>
    </lineage>
</organism>
<dbReference type="PROSITE" id="PS00139">
    <property type="entry name" value="THIOL_PROTEASE_CYS"/>
    <property type="match status" value="1"/>
</dbReference>
<dbReference type="CDD" id="cd02620">
    <property type="entry name" value="Peptidase_C1A_CathepsinB"/>
    <property type="match status" value="1"/>
</dbReference>
<dbReference type="GO" id="GO:0006508">
    <property type="term" value="P:proteolysis"/>
    <property type="evidence" value="ECO:0007669"/>
    <property type="project" value="UniProtKB-KW"/>
</dbReference>
<dbReference type="PRINTS" id="PR00705">
    <property type="entry name" value="PAPAIN"/>
</dbReference>
<keyword evidence="8" id="KW-0325">Glycoprotein</keyword>
<dbReference type="Gene3D" id="3.90.70.10">
    <property type="entry name" value="Cysteine proteinases"/>
    <property type="match status" value="1"/>
</dbReference>
<comment type="similarity">
    <text evidence="1">Belongs to the peptidase C1 family.</text>
</comment>
<dbReference type="OrthoDB" id="10058785at2759"/>
<dbReference type="SUPFAM" id="SSF54001">
    <property type="entry name" value="Cysteine proteinases"/>
    <property type="match status" value="1"/>
</dbReference>
<keyword evidence="3" id="KW-0732">Signal</keyword>
<dbReference type="PROSITE" id="PS00639">
    <property type="entry name" value="THIOL_PROTEASE_HIS"/>
    <property type="match status" value="1"/>
</dbReference>
<gene>
    <name evidence="11" type="ORF">OESDEN_05820</name>
</gene>
<keyword evidence="6" id="KW-0865">Zymogen</keyword>
<evidence type="ECO:0000313" key="12">
    <source>
        <dbReference type="Proteomes" id="UP000053660"/>
    </source>
</evidence>
<dbReference type="InterPro" id="IPR025660">
    <property type="entry name" value="Pept_his_AS"/>
</dbReference>
<keyword evidence="12" id="KW-1185">Reference proteome</keyword>
<accession>A0A0B1TFS9</accession>
<dbReference type="InterPro" id="IPR013128">
    <property type="entry name" value="Peptidase_C1A"/>
</dbReference>
<keyword evidence="2 11" id="KW-0645">Protease</keyword>
<evidence type="ECO:0000256" key="4">
    <source>
        <dbReference type="ARBA" id="ARBA00022801"/>
    </source>
</evidence>
<keyword evidence="7" id="KW-1015">Disulfide bond</keyword>
<evidence type="ECO:0000259" key="10">
    <source>
        <dbReference type="SMART" id="SM00645"/>
    </source>
</evidence>
<dbReference type="FunFam" id="3.90.70.10:FF:000031">
    <property type="entry name" value="Cathepsin B"/>
    <property type="match status" value="1"/>
</dbReference>
<dbReference type="SMART" id="SM00645">
    <property type="entry name" value="Pept_C1"/>
    <property type="match status" value="1"/>
</dbReference>
<sequence>MVIILLFCAVAVALQDERVLSLQEAEQLTGSALQDYLRRHQSLFKVGETKEGNEGMKHLIDVKFLRIPEGTERVSVQLEENEEVPERFDARERWPDCPSIPYIRDQSHCGSCWAVSAAGAMSDRLCVQSGGKYKMHLSDTDILACCGDFCGFGCKGGYPIQAWKYAVMHGVVSGGRYREKGVCKPYAFHPCGNNPGDIYYGDCPKDSWPTPRCEKFCQRGYVVPFFKDKHYVLNAYSVVNNELEIRKEIMKNGPVQASFDVYEDFGQYRGGIYKHLGGMRRGGHAVKLLGWGTENGTDYWLLANSWGRHWGENGGYFRMIRGINDCSLESQITAGMMKID</sequence>
<comment type="function">
    <text evidence="9">Expression of the protease correlates with blood-feeding and suggests a role for the protease in blood digestion.</text>
</comment>
<dbReference type="AlphaFoldDB" id="A0A0B1TFS9"/>
<reference evidence="11 12" key="1">
    <citation type="submission" date="2014-03" db="EMBL/GenBank/DDBJ databases">
        <title>Draft genome of the hookworm Oesophagostomum dentatum.</title>
        <authorList>
            <person name="Mitreva M."/>
        </authorList>
    </citation>
    <scope>NUCLEOTIDE SEQUENCE [LARGE SCALE GENOMIC DNA]</scope>
    <source>
        <strain evidence="11 12">OD-Hann</strain>
    </source>
</reference>
<proteinExistence type="inferred from homology"/>
<dbReference type="GO" id="GO:0008234">
    <property type="term" value="F:cysteine-type peptidase activity"/>
    <property type="evidence" value="ECO:0007669"/>
    <property type="project" value="UniProtKB-KW"/>
</dbReference>
<dbReference type="Pfam" id="PF00112">
    <property type="entry name" value="Peptidase_C1"/>
    <property type="match status" value="1"/>
</dbReference>
<evidence type="ECO:0000256" key="7">
    <source>
        <dbReference type="ARBA" id="ARBA00023157"/>
    </source>
</evidence>
<evidence type="ECO:0000256" key="3">
    <source>
        <dbReference type="ARBA" id="ARBA00022729"/>
    </source>
</evidence>
<evidence type="ECO:0000256" key="8">
    <source>
        <dbReference type="ARBA" id="ARBA00023180"/>
    </source>
</evidence>
<dbReference type="InterPro" id="IPR000169">
    <property type="entry name" value="Pept_cys_AS"/>
</dbReference>
<dbReference type="InterPro" id="IPR000668">
    <property type="entry name" value="Peptidase_C1A_C"/>
</dbReference>
<keyword evidence="5" id="KW-0788">Thiol protease</keyword>
<evidence type="ECO:0000256" key="9">
    <source>
        <dbReference type="ARBA" id="ARBA00057399"/>
    </source>
</evidence>
<evidence type="ECO:0000256" key="5">
    <source>
        <dbReference type="ARBA" id="ARBA00022807"/>
    </source>
</evidence>
<protein>
    <submittedName>
        <fullName evidence="11">Papain family cysteine protease</fullName>
    </submittedName>
</protein>
<evidence type="ECO:0000256" key="6">
    <source>
        <dbReference type="ARBA" id="ARBA00023145"/>
    </source>
</evidence>
<evidence type="ECO:0000256" key="2">
    <source>
        <dbReference type="ARBA" id="ARBA00022670"/>
    </source>
</evidence>
<name>A0A0B1TFS9_OESDE</name>
<keyword evidence="4" id="KW-0378">Hydrolase</keyword>